<comment type="subcellular location">
    <subcellularLocation>
        <location evidence="1">Nucleus</location>
    </subcellularLocation>
</comment>
<dbReference type="Proteomes" id="UP000036987">
    <property type="component" value="Unassembled WGS sequence"/>
</dbReference>
<comment type="similarity">
    <text evidence="1">Belongs to the TFIIF alpha subunit family.</text>
</comment>
<protein>
    <recommendedName>
        <fullName evidence="1">Transcription initiation factor IIF subunit alpha</fullName>
    </recommendedName>
</protein>
<dbReference type="GO" id="GO:0032968">
    <property type="term" value="P:positive regulation of transcription elongation by RNA polymerase II"/>
    <property type="evidence" value="ECO:0007669"/>
    <property type="project" value="InterPro"/>
</dbReference>
<dbReference type="PANTHER" id="PTHR13011:SF0">
    <property type="entry name" value="GENERAL TRANSCRIPTION FACTOR IIF SUBUNIT 1"/>
    <property type="match status" value="1"/>
</dbReference>
<sequence length="75" mass="8462">MKSSSRSLVDPVSEKDIQNVLLSTGPIKAQELVANFKPRLQEKKDKDAFAEILKRISKIQKLNGSNYVVLKEGYK</sequence>
<dbReference type="Pfam" id="PF05793">
    <property type="entry name" value="TFIIF_alpha"/>
    <property type="match status" value="1"/>
</dbReference>
<name>A0A0K9PBM9_ZOSMR</name>
<evidence type="ECO:0000313" key="2">
    <source>
        <dbReference type="EMBL" id="KMZ66488.1"/>
    </source>
</evidence>
<keyword evidence="3" id="KW-1185">Reference proteome</keyword>
<dbReference type="GO" id="GO:0005634">
    <property type="term" value="C:nucleus"/>
    <property type="evidence" value="ECO:0007669"/>
    <property type="project" value="UniProtKB-SubCell"/>
</dbReference>
<keyword evidence="1" id="KW-0539">Nucleus</keyword>
<dbReference type="InterPro" id="IPR036388">
    <property type="entry name" value="WH-like_DNA-bd_sf"/>
</dbReference>
<evidence type="ECO:0000313" key="3">
    <source>
        <dbReference type="Proteomes" id="UP000036987"/>
    </source>
</evidence>
<dbReference type="Gene3D" id="1.10.10.10">
    <property type="entry name" value="Winged helix-like DNA-binding domain superfamily/Winged helix DNA-binding domain"/>
    <property type="match status" value="1"/>
</dbReference>
<dbReference type="PANTHER" id="PTHR13011">
    <property type="entry name" value="TFIIF-ALPHA"/>
    <property type="match status" value="1"/>
</dbReference>
<keyword evidence="1" id="KW-0804">Transcription</keyword>
<dbReference type="EMBL" id="LFYR01000980">
    <property type="protein sequence ID" value="KMZ66488.1"/>
    <property type="molecule type" value="Genomic_DNA"/>
</dbReference>
<dbReference type="AlphaFoldDB" id="A0A0K9PBM9"/>
<proteinExistence type="inferred from homology"/>
<dbReference type="STRING" id="29655.A0A0K9PBM9"/>
<dbReference type="InterPro" id="IPR008851">
    <property type="entry name" value="TFIIF-alpha"/>
</dbReference>
<evidence type="ECO:0000256" key="1">
    <source>
        <dbReference type="RuleBase" id="RU366044"/>
    </source>
</evidence>
<dbReference type="InterPro" id="IPR036390">
    <property type="entry name" value="WH_DNA-bd_sf"/>
</dbReference>
<comment type="caution">
    <text evidence="2">The sequence shown here is derived from an EMBL/GenBank/DDBJ whole genome shotgun (WGS) entry which is preliminary data.</text>
</comment>
<gene>
    <name evidence="2" type="ORF">ZOSMA_29G01510</name>
</gene>
<comment type="function">
    <text evidence="1">TFIIF is a general transcription initiation factor that binds to RNA polymerase II and helps to recruit it to the initiation complex in collaboration with TFIIB. It promotes transcription elongation.</text>
</comment>
<accession>A0A0K9PBM9</accession>
<keyword evidence="1" id="KW-0805">Transcription regulation</keyword>
<reference evidence="3" key="1">
    <citation type="journal article" date="2016" name="Nature">
        <title>The genome of the seagrass Zostera marina reveals angiosperm adaptation to the sea.</title>
        <authorList>
            <person name="Olsen J.L."/>
            <person name="Rouze P."/>
            <person name="Verhelst B."/>
            <person name="Lin Y.-C."/>
            <person name="Bayer T."/>
            <person name="Collen J."/>
            <person name="Dattolo E."/>
            <person name="De Paoli E."/>
            <person name="Dittami S."/>
            <person name="Maumus F."/>
            <person name="Michel G."/>
            <person name="Kersting A."/>
            <person name="Lauritano C."/>
            <person name="Lohaus R."/>
            <person name="Toepel M."/>
            <person name="Tonon T."/>
            <person name="Vanneste K."/>
            <person name="Amirebrahimi M."/>
            <person name="Brakel J."/>
            <person name="Bostroem C."/>
            <person name="Chovatia M."/>
            <person name="Grimwood J."/>
            <person name="Jenkins J.W."/>
            <person name="Jueterbock A."/>
            <person name="Mraz A."/>
            <person name="Stam W.T."/>
            <person name="Tice H."/>
            <person name="Bornberg-Bauer E."/>
            <person name="Green P.J."/>
            <person name="Pearson G.A."/>
            <person name="Procaccini G."/>
            <person name="Duarte C.M."/>
            <person name="Schmutz J."/>
            <person name="Reusch T.B.H."/>
            <person name="Van de Peer Y."/>
        </authorList>
    </citation>
    <scope>NUCLEOTIDE SEQUENCE [LARGE SCALE GENOMIC DNA]</scope>
    <source>
        <strain evidence="3">cv. Finnish</strain>
    </source>
</reference>
<dbReference type="GO" id="GO:0006367">
    <property type="term" value="P:transcription initiation at RNA polymerase II promoter"/>
    <property type="evidence" value="ECO:0007669"/>
    <property type="project" value="InterPro"/>
</dbReference>
<dbReference type="OrthoDB" id="76676at2759"/>
<dbReference type="SUPFAM" id="SSF46785">
    <property type="entry name" value="Winged helix' DNA-binding domain"/>
    <property type="match status" value="1"/>
</dbReference>
<dbReference type="GO" id="GO:0003677">
    <property type="term" value="F:DNA binding"/>
    <property type="evidence" value="ECO:0007669"/>
    <property type="project" value="UniProtKB-KW"/>
</dbReference>
<organism evidence="2 3">
    <name type="scientific">Zostera marina</name>
    <name type="common">Eelgrass</name>
    <dbReference type="NCBI Taxonomy" id="29655"/>
    <lineage>
        <taxon>Eukaryota</taxon>
        <taxon>Viridiplantae</taxon>
        <taxon>Streptophyta</taxon>
        <taxon>Embryophyta</taxon>
        <taxon>Tracheophyta</taxon>
        <taxon>Spermatophyta</taxon>
        <taxon>Magnoliopsida</taxon>
        <taxon>Liliopsida</taxon>
        <taxon>Zosteraceae</taxon>
        <taxon>Zostera</taxon>
    </lineage>
</organism>
<keyword evidence="1" id="KW-0238">DNA-binding</keyword>